<proteinExistence type="inferred from homology"/>
<dbReference type="VEuPathDB" id="FungiDB:F4678DRAFT_482887"/>
<dbReference type="EMBL" id="JANPWZ010000156">
    <property type="protein sequence ID" value="KAJ3578901.1"/>
    <property type="molecule type" value="Genomic_DNA"/>
</dbReference>
<dbReference type="PANTHER" id="PTHR33365:SF12">
    <property type="entry name" value="TAT PATHWAY SIGNAL SEQUENCE"/>
    <property type="match status" value="1"/>
</dbReference>
<accession>A0A9W8NLJ5</accession>
<dbReference type="GO" id="GO:0043386">
    <property type="term" value="P:mycotoxin biosynthetic process"/>
    <property type="evidence" value="ECO:0007669"/>
    <property type="project" value="InterPro"/>
</dbReference>
<keyword evidence="2" id="KW-0472">Membrane</keyword>
<evidence type="ECO:0000313" key="4">
    <source>
        <dbReference type="Proteomes" id="UP001148614"/>
    </source>
</evidence>
<dbReference type="Pfam" id="PF11807">
    <property type="entry name" value="UstYa"/>
    <property type="match status" value="1"/>
</dbReference>
<dbReference type="AlphaFoldDB" id="A0A9W8NLJ5"/>
<comment type="similarity">
    <text evidence="1">Belongs to the ustYa family.</text>
</comment>
<evidence type="ECO:0000256" key="2">
    <source>
        <dbReference type="SAM" id="Phobius"/>
    </source>
</evidence>
<organism evidence="3 4">
    <name type="scientific">Xylaria arbuscula</name>
    <dbReference type="NCBI Taxonomy" id="114810"/>
    <lineage>
        <taxon>Eukaryota</taxon>
        <taxon>Fungi</taxon>
        <taxon>Dikarya</taxon>
        <taxon>Ascomycota</taxon>
        <taxon>Pezizomycotina</taxon>
        <taxon>Sordariomycetes</taxon>
        <taxon>Xylariomycetidae</taxon>
        <taxon>Xylariales</taxon>
        <taxon>Xylariaceae</taxon>
        <taxon>Xylaria</taxon>
    </lineage>
</organism>
<evidence type="ECO:0000256" key="1">
    <source>
        <dbReference type="ARBA" id="ARBA00035112"/>
    </source>
</evidence>
<dbReference type="InterPro" id="IPR021765">
    <property type="entry name" value="UstYa-like"/>
</dbReference>
<keyword evidence="4" id="KW-1185">Reference proteome</keyword>
<name>A0A9W8NLJ5_9PEZI</name>
<comment type="caution">
    <text evidence="3">The sequence shown here is derived from an EMBL/GenBank/DDBJ whole genome shotgun (WGS) entry which is preliminary data.</text>
</comment>
<protein>
    <submittedName>
        <fullName evidence="3">Uncharacterized protein</fullName>
    </submittedName>
</protein>
<dbReference type="Proteomes" id="UP001148614">
    <property type="component" value="Unassembled WGS sequence"/>
</dbReference>
<feature type="transmembrane region" description="Helical" evidence="2">
    <location>
        <begin position="47"/>
        <end position="67"/>
    </location>
</feature>
<gene>
    <name evidence="3" type="ORF">NPX13_g1659</name>
</gene>
<evidence type="ECO:0000313" key="3">
    <source>
        <dbReference type="EMBL" id="KAJ3578901.1"/>
    </source>
</evidence>
<reference evidence="3" key="1">
    <citation type="submission" date="2022-07" db="EMBL/GenBank/DDBJ databases">
        <title>Genome Sequence of Xylaria arbuscula.</title>
        <authorList>
            <person name="Buettner E."/>
        </authorList>
    </citation>
    <scope>NUCLEOTIDE SEQUENCE</scope>
    <source>
        <strain evidence="3">VT107</strain>
    </source>
</reference>
<dbReference type="PANTHER" id="PTHR33365">
    <property type="entry name" value="YALI0B05434P"/>
    <property type="match status" value="1"/>
</dbReference>
<keyword evidence="2" id="KW-0812">Transmembrane</keyword>
<keyword evidence="2" id="KW-1133">Transmembrane helix</keyword>
<sequence length="279" mass="31588">MVFFRTSFSPRGELDEEEHLYSSGDSNPDESLRSGRNRLVTGKFTYFNAYIVILHLLIIAFLGIAVARGFGKGNPPLANGASWSPALDFLEYELNDRHALKHHNTTLFAGPPSSQQEAAWNRILNPTYFAATEQEMLDAGETVDNAAHVTGGDYLATIGVYHELHCLRQMRLFLYRERYYHNVTEAQENYLHNHLDHCLEALRITIMCHSNTGLYTFAWDPDTPNKPTTRSSARSVCVKWSSIEEWSSSRRLKNGDHVVYPPGWEAATGARPLVDRDVV</sequence>